<dbReference type="InterPro" id="IPR010177">
    <property type="entry name" value="Paired_CXXCH_1"/>
</dbReference>
<protein>
    <recommendedName>
        <fullName evidence="7">Doubled CXXCH motif domain-containing protein</fullName>
    </recommendedName>
</protein>
<keyword evidence="1 2" id="KW-0732">Signal</keyword>
<evidence type="ECO:0000256" key="1">
    <source>
        <dbReference type="ARBA" id="ARBA00022729"/>
    </source>
</evidence>
<evidence type="ECO:0008006" key="7">
    <source>
        <dbReference type="Google" id="ProtNLM"/>
    </source>
</evidence>
<feature type="domain" description="Cytochrome c-552/4" evidence="4">
    <location>
        <begin position="167"/>
        <end position="211"/>
    </location>
</feature>
<organism evidence="5 6">
    <name type="scientific">Thermanaerosceptrum fracticalcis</name>
    <dbReference type="NCBI Taxonomy" id="1712410"/>
    <lineage>
        <taxon>Bacteria</taxon>
        <taxon>Bacillati</taxon>
        <taxon>Bacillota</taxon>
        <taxon>Clostridia</taxon>
        <taxon>Eubacteriales</taxon>
        <taxon>Peptococcaceae</taxon>
        <taxon>Thermanaerosceptrum</taxon>
    </lineage>
</organism>
<proteinExistence type="predicted"/>
<reference evidence="5 6" key="1">
    <citation type="journal article" date="2019" name="Front. Microbiol.">
        <title>Thermoanaerosceptrum fracticalcis gen. nov. sp. nov., a Novel Fumarate-Fermenting Microorganism From a Deep Fractured Carbonate Aquifer of the US Great Basin.</title>
        <authorList>
            <person name="Hamilton-Brehm S.D."/>
            <person name="Stewart L.E."/>
            <person name="Zavarin M."/>
            <person name="Caldwell M."/>
            <person name="Lawson P.A."/>
            <person name="Onstott T.C."/>
            <person name="Grzymski J."/>
            <person name="Neveux I."/>
            <person name="Lollar B.S."/>
            <person name="Russell C.E."/>
            <person name="Moser D.P."/>
        </authorList>
    </citation>
    <scope>NUCLEOTIDE SEQUENCE [LARGE SCALE GENOMIC DNA]</scope>
    <source>
        <strain evidence="5 6">DRI-13</strain>
    </source>
</reference>
<dbReference type="PROSITE" id="PS51257">
    <property type="entry name" value="PROKAR_LIPOPROTEIN"/>
    <property type="match status" value="1"/>
</dbReference>
<dbReference type="Gene3D" id="1.10.1130.10">
    <property type="entry name" value="Flavocytochrome C3, Chain A"/>
    <property type="match status" value="1"/>
</dbReference>
<feature type="signal peptide" evidence="2">
    <location>
        <begin position="1"/>
        <end position="20"/>
    </location>
</feature>
<feature type="chain" id="PRO_5038555064" description="Doubled CXXCH motif domain-containing protein" evidence="2">
    <location>
        <begin position="21"/>
        <end position="292"/>
    </location>
</feature>
<dbReference type="SUPFAM" id="SSF48695">
    <property type="entry name" value="Multiheme cytochromes"/>
    <property type="match status" value="1"/>
</dbReference>
<dbReference type="RefSeq" id="WP_034424566.1">
    <property type="nucleotide sequence ID" value="NZ_CP045798.1"/>
</dbReference>
<dbReference type="InterPro" id="IPR036280">
    <property type="entry name" value="Multihaem_cyt_sf"/>
</dbReference>
<dbReference type="KEGG" id="tfr:BR63_00445"/>
<keyword evidence="6" id="KW-1185">Reference proteome</keyword>
<dbReference type="InterPro" id="IPR051829">
    <property type="entry name" value="Multiheme_Cytochr_ET"/>
</dbReference>
<dbReference type="PANTHER" id="PTHR35038:SF8">
    <property type="entry name" value="C-TYPE POLYHEME CYTOCHROME OMCC"/>
    <property type="match status" value="1"/>
</dbReference>
<dbReference type="Pfam" id="PF13435">
    <property type="entry name" value="Cytochrome_C554"/>
    <property type="match status" value="1"/>
</dbReference>
<evidence type="ECO:0000313" key="5">
    <source>
        <dbReference type="EMBL" id="QNB44930.1"/>
    </source>
</evidence>
<dbReference type="Proteomes" id="UP000515847">
    <property type="component" value="Chromosome"/>
</dbReference>
<dbReference type="OrthoDB" id="9814800at2"/>
<dbReference type="AlphaFoldDB" id="A0A7G6DYM6"/>
<gene>
    <name evidence="5" type="ORF">BR63_00445</name>
</gene>
<dbReference type="EMBL" id="CP045798">
    <property type="protein sequence ID" value="QNB44930.1"/>
    <property type="molecule type" value="Genomic_DNA"/>
</dbReference>
<name>A0A7G6DYM6_THEFR</name>
<evidence type="ECO:0000259" key="3">
    <source>
        <dbReference type="Pfam" id="PF09699"/>
    </source>
</evidence>
<accession>A0A7G6DYM6</accession>
<sequence length="292" mass="30970">MKKHSKALFILVFAVFVLSAACSSPKPLSPAPNNSTIQAEPIDISQAAYVGSQTCTSCHGSTIMDSFNKTTHAALFKAAAHYPGLNLNQTITVYDDGNKNKPVKLDITLTQPEINGIMADRHLVASLKPGTGFTSDRLGLYRIADLAQENNAWKLTPAIEKDYDKNGTKDWGVRNYGDCATCHSPGLAAQALQAPGSNKLTGGMSCETCHGPGSVHAATGSPAAIAVNEDSCYICHAGGEKPANLTPKQSCLECHNPHGNARGLMFKEDTLSCESCHESGNSDPHHAVLKTH</sequence>
<evidence type="ECO:0000313" key="6">
    <source>
        <dbReference type="Proteomes" id="UP000515847"/>
    </source>
</evidence>
<dbReference type="PANTHER" id="PTHR35038">
    <property type="entry name" value="DISSIMILATORY SULFITE REDUCTASE SIRA"/>
    <property type="match status" value="1"/>
</dbReference>
<feature type="domain" description="Doubled CXXCH motif" evidence="3">
    <location>
        <begin position="249"/>
        <end position="279"/>
    </location>
</feature>
<dbReference type="Pfam" id="PF09699">
    <property type="entry name" value="Paired_CXXCH_1"/>
    <property type="match status" value="1"/>
</dbReference>
<evidence type="ECO:0000256" key="2">
    <source>
        <dbReference type="SAM" id="SignalP"/>
    </source>
</evidence>
<evidence type="ECO:0000259" key="4">
    <source>
        <dbReference type="Pfam" id="PF13435"/>
    </source>
</evidence>
<dbReference type="InterPro" id="IPR023155">
    <property type="entry name" value="Cyt_c-552/4"/>
</dbReference>